<dbReference type="Gene3D" id="2.40.170.20">
    <property type="entry name" value="TonB-dependent receptor, beta-barrel domain"/>
    <property type="match status" value="1"/>
</dbReference>
<evidence type="ECO:0000256" key="6">
    <source>
        <dbReference type="ARBA" id="ARBA00022692"/>
    </source>
</evidence>
<organism evidence="19 20">
    <name type="scientific">Bordetella genomosp. 2</name>
    <dbReference type="NCBI Taxonomy" id="1983456"/>
    <lineage>
        <taxon>Bacteria</taxon>
        <taxon>Pseudomonadati</taxon>
        <taxon>Pseudomonadota</taxon>
        <taxon>Betaproteobacteria</taxon>
        <taxon>Burkholderiales</taxon>
        <taxon>Alcaligenaceae</taxon>
        <taxon>Bordetella</taxon>
    </lineage>
</organism>
<evidence type="ECO:0000256" key="8">
    <source>
        <dbReference type="ARBA" id="ARBA00023004"/>
    </source>
</evidence>
<keyword evidence="12 19" id="KW-0675">Receptor</keyword>
<evidence type="ECO:0000256" key="5">
    <source>
        <dbReference type="ARBA" id="ARBA00022496"/>
    </source>
</evidence>
<dbReference type="InterPro" id="IPR010917">
    <property type="entry name" value="TonB_rcpt_CS"/>
</dbReference>
<keyword evidence="5" id="KW-0410">Iron transport</keyword>
<evidence type="ECO:0000256" key="2">
    <source>
        <dbReference type="ARBA" id="ARBA00009810"/>
    </source>
</evidence>
<proteinExistence type="inferred from homology"/>
<evidence type="ECO:0000259" key="18">
    <source>
        <dbReference type="SMART" id="SM00965"/>
    </source>
</evidence>
<evidence type="ECO:0000256" key="17">
    <source>
        <dbReference type="SAM" id="MobiDB-lite"/>
    </source>
</evidence>
<feature type="short sequence motif" description="TonB C-terminal box" evidence="15">
    <location>
        <begin position="807"/>
        <end position="824"/>
    </location>
</feature>
<keyword evidence="4 14" id="KW-1134">Transmembrane beta strand</keyword>
<dbReference type="InterPro" id="IPR036942">
    <property type="entry name" value="Beta-barrel_TonB_sf"/>
</dbReference>
<evidence type="ECO:0000256" key="14">
    <source>
        <dbReference type="PROSITE-ProRule" id="PRU01360"/>
    </source>
</evidence>
<dbReference type="NCBIfam" id="TIGR01783">
    <property type="entry name" value="TonB-siderophor"/>
    <property type="match status" value="1"/>
</dbReference>
<dbReference type="PANTHER" id="PTHR32552:SF82">
    <property type="entry name" value="FCUA PROTEIN"/>
    <property type="match status" value="1"/>
</dbReference>
<dbReference type="InterPro" id="IPR012910">
    <property type="entry name" value="Plug_dom"/>
</dbReference>
<feature type="compositionally biased region" description="Pro residues" evidence="17">
    <location>
        <begin position="1"/>
        <end position="14"/>
    </location>
</feature>
<evidence type="ECO:0000313" key="19">
    <source>
        <dbReference type="EMBL" id="OZI82623.1"/>
    </source>
</evidence>
<keyword evidence="10 16" id="KW-0798">TonB box</keyword>
<dbReference type="Gene3D" id="2.170.130.10">
    <property type="entry name" value="TonB-dependent receptor, plug domain"/>
    <property type="match status" value="1"/>
</dbReference>
<dbReference type="GO" id="GO:0009279">
    <property type="term" value="C:cell outer membrane"/>
    <property type="evidence" value="ECO:0007669"/>
    <property type="project" value="UniProtKB-SubCell"/>
</dbReference>
<evidence type="ECO:0000256" key="10">
    <source>
        <dbReference type="ARBA" id="ARBA00023077"/>
    </source>
</evidence>
<dbReference type="Pfam" id="PF07715">
    <property type="entry name" value="Plug"/>
    <property type="match status" value="1"/>
</dbReference>
<dbReference type="SUPFAM" id="SSF56935">
    <property type="entry name" value="Porins"/>
    <property type="match status" value="1"/>
</dbReference>
<keyword evidence="8" id="KW-0408">Iron</keyword>
<keyword evidence="13 14" id="KW-0998">Cell outer membrane</keyword>
<dbReference type="SMART" id="SM00965">
    <property type="entry name" value="STN"/>
    <property type="match status" value="1"/>
</dbReference>
<dbReference type="Proteomes" id="UP000215633">
    <property type="component" value="Unassembled WGS sequence"/>
</dbReference>
<dbReference type="Gene3D" id="3.55.50.30">
    <property type="match status" value="1"/>
</dbReference>
<dbReference type="PANTHER" id="PTHR32552">
    <property type="entry name" value="FERRICHROME IRON RECEPTOR-RELATED"/>
    <property type="match status" value="1"/>
</dbReference>
<comment type="subcellular location">
    <subcellularLocation>
        <location evidence="1 14">Cell outer membrane</location>
        <topology evidence="1 14">Multi-pass membrane protein</topology>
    </subcellularLocation>
</comment>
<keyword evidence="7" id="KW-0732">Signal</keyword>
<accession>A0A261W9W8</accession>
<evidence type="ECO:0000256" key="7">
    <source>
        <dbReference type="ARBA" id="ARBA00022729"/>
    </source>
</evidence>
<evidence type="ECO:0000256" key="3">
    <source>
        <dbReference type="ARBA" id="ARBA00022448"/>
    </source>
</evidence>
<dbReference type="InterPro" id="IPR037066">
    <property type="entry name" value="Plug_dom_sf"/>
</dbReference>
<dbReference type="EMBL" id="NEVT01000002">
    <property type="protein sequence ID" value="OZI82623.1"/>
    <property type="molecule type" value="Genomic_DNA"/>
</dbReference>
<name>A0A261W9W8_9BORD</name>
<evidence type="ECO:0000313" key="20">
    <source>
        <dbReference type="Proteomes" id="UP000215633"/>
    </source>
</evidence>
<sequence>MAALPPPVHPPRPGRPGHRAPAARRGPALLARTLVWAAAGLALAGPGPSAHAQAAATAETRHRFNIPQGPLDQALGSFGRQSGAVISVNAALTAGLRSPGLAGSYTARQALDRLLAGTGLQAVRESNGEYTLRKQAASAGVAALPAVTVVGSSSLADSLPEAYAGGQTARGGRAGMLGNQDVMALPFSLTSYTETFLRHQNATTIADALAYDPSVAVSQTGGMVDSYSIRGFPIAEGNVGEVAFNGVYGVAPNYRAFTPYIERVEVLKGATGLLYGISPDGGVGGVINIVPKRAEDQPVTRLTANYGQRSVGGAQVDIGRRFGEQQQWGVRINGSHEQGDTEVDHQHRKISVGALGLDYRGEKLVASLDLVLQDEDWDAPSRVYSVANGVSVPDAPDGSVNPAQTWGWSKLEDRSALLDVQYHVNDRLTLFGNAGHGYSRVDRLFDQQMVFVDDTGDFTSTPRYGIFKVKRDTASAGARLGFETGPVRHAATVQATVLEVTNYQNSADGTPLASNLYDPVRYPAQDIDKPDSLPRVARSRLNSLALSDTLSMLDERVQVIAGARYQQIDADNWDRVSGARTSEYRDHAWTPAVGVIFRPTTSTMVYGSYIEGLSRGDVAPQTASNAGEMMAPYKSRQYELGFKADFDTVLATLSLFQITKPSGYLDNGVFGVNGKQRNHGVELSLQGEPVRGVRLLGGITWLDAELTRTADPALRGNQPVGVPRWHATLGAEWDLPWVPGLTLTSGIIHSAKQYVNQQNSAYLPAWTRVDLGARYVTAIQGSDVTFQLNLQNAFNREYWSGVSQWGAFALGSPRTLTLSASVAF</sequence>
<evidence type="ECO:0000256" key="11">
    <source>
        <dbReference type="ARBA" id="ARBA00023136"/>
    </source>
</evidence>
<dbReference type="Pfam" id="PF07660">
    <property type="entry name" value="STN"/>
    <property type="match status" value="1"/>
</dbReference>
<comment type="caution">
    <text evidence="19">The sequence shown here is derived from an EMBL/GenBank/DDBJ whole genome shotgun (WGS) entry which is preliminary data.</text>
</comment>
<evidence type="ECO:0000256" key="12">
    <source>
        <dbReference type="ARBA" id="ARBA00023170"/>
    </source>
</evidence>
<evidence type="ECO:0000256" key="1">
    <source>
        <dbReference type="ARBA" id="ARBA00004571"/>
    </source>
</evidence>
<dbReference type="GO" id="GO:0038023">
    <property type="term" value="F:signaling receptor activity"/>
    <property type="evidence" value="ECO:0007669"/>
    <property type="project" value="InterPro"/>
</dbReference>
<protein>
    <submittedName>
        <fullName evidence="19">TonB-dependent siderophore receptor</fullName>
    </submittedName>
</protein>
<dbReference type="GO" id="GO:0015891">
    <property type="term" value="P:siderophore transport"/>
    <property type="evidence" value="ECO:0007669"/>
    <property type="project" value="InterPro"/>
</dbReference>
<dbReference type="PROSITE" id="PS01156">
    <property type="entry name" value="TONB_DEPENDENT_REC_2"/>
    <property type="match status" value="1"/>
</dbReference>
<evidence type="ECO:0000256" key="16">
    <source>
        <dbReference type="RuleBase" id="RU003357"/>
    </source>
</evidence>
<dbReference type="InterPro" id="IPR011662">
    <property type="entry name" value="Secretin/TonB_short_N"/>
</dbReference>
<evidence type="ECO:0000256" key="13">
    <source>
        <dbReference type="ARBA" id="ARBA00023237"/>
    </source>
</evidence>
<keyword evidence="3 14" id="KW-0813">Transport</keyword>
<gene>
    <name evidence="19" type="ORF">CAL24_01755</name>
</gene>
<dbReference type="Pfam" id="PF00593">
    <property type="entry name" value="TonB_dep_Rec_b-barrel"/>
    <property type="match status" value="1"/>
</dbReference>
<feature type="region of interest" description="Disordered" evidence="17">
    <location>
        <begin position="1"/>
        <end position="23"/>
    </location>
</feature>
<evidence type="ECO:0000256" key="4">
    <source>
        <dbReference type="ARBA" id="ARBA00022452"/>
    </source>
</evidence>
<dbReference type="GO" id="GO:0015344">
    <property type="term" value="F:siderophore uptake transmembrane transporter activity"/>
    <property type="evidence" value="ECO:0007669"/>
    <property type="project" value="TreeGrafter"/>
</dbReference>
<dbReference type="InterPro" id="IPR000531">
    <property type="entry name" value="Beta-barrel_TonB"/>
</dbReference>
<keyword evidence="20" id="KW-1185">Reference proteome</keyword>
<evidence type="ECO:0000256" key="15">
    <source>
        <dbReference type="PROSITE-ProRule" id="PRU10144"/>
    </source>
</evidence>
<keyword evidence="9" id="KW-0406">Ion transport</keyword>
<dbReference type="CDD" id="cd01347">
    <property type="entry name" value="ligand_gated_channel"/>
    <property type="match status" value="1"/>
</dbReference>
<dbReference type="PROSITE" id="PS52016">
    <property type="entry name" value="TONB_DEPENDENT_REC_3"/>
    <property type="match status" value="1"/>
</dbReference>
<reference evidence="20" key="1">
    <citation type="submission" date="2017-05" db="EMBL/GenBank/DDBJ databases">
        <title>Complete and WGS of Bordetella genogroups.</title>
        <authorList>
            <person name="Spilker T."/>
            <person name="Lipuma J."/>
        </authorList>
    </citation>
    <scope>NUCLEOTIDE SEQUENCE [LARGE SCALE GENOMIC DNA]</scope>
    <source>
        <strain evidence="20">AU8256</strain>
    </source>
</reference>
<keyword evidence="11 14" id="KW-0472">Membrane</keyword>
<comment type="similarity">
    <text evidence="2 14 16">Belongs to the TonB-dependent receptor family.</text>
</comment>
<dbReference type="InterPro" id="IPR039426">
    <property type="entry name" value="TonB-dep_rcpt-like"/>
</dbReference>
<keyword evidence="6 14" id="KW-0812">Transmembrane</keyword>
<dbReference type="RefSeq" id="WP_094805558.1">
    <property type="nucleotide sequence ID" value="NZ_NEVT01000002.1"/>
</dbReference>
<dbReference type="InterPro" id="IPR010105">
    <property type="entry name" value="TonB_sidphr_rcpt"/>
</dbReference>
<dbReference type="AlphaFoldDB" id="A0A261W9W8"/>
<evidence type="ECO:0000256" key="9">
    <source>
        <dbReference type="ARBA" id="ARBA00023065"/>
    </source>
</evidence>
<feature type="domain" description="Secretin/TonB short N-terminal" evidence="18">
    <location>
        <begin position="84"/>
        <end position="135"/>
    </location>
</feature>